<dbReference type="Gene3D" id="3.30.930.10">
    <property type="entry name" value="Bira Bifunctional Protein, Domain 2"/>
    <property type="match status" value="1"/>
</dbReference>
<dbReference type="GO" id="GO:0006412">
    <property type="term" value="P:translation"/>
    <property type="evidence" value="ECO:0007669"/>
    <property type="project" value="UniProtKB-KW"/>
</dbReference>
<dbReference type="SUPFAM" id="SSF55681">
    <property type="entry name" value="Class II aaRS and biotin synthetases"/>
    <property type="match status" value="1"/>
</dbReference>
<evidence type="ECO:0000256" key="1">
    <source>
        <dbReference type="ARBA" id="ARBA00022598"/>
    </source>
</evidence>
<comment type="caution">
    <text evidence="7">The sequence shown here is derived from an EMBL/GenBank/DDBJ whole genome shotgun (WGS) entry which is preliminary data.</text>
</comment>
<dbReference type="GO" id="GO:0000049">
    <property type="term" value="F:tRNA binding"/>
    <property type="evidence" value="ECO:0007669"/>
    <property type="project" value="InterPro"/>
</dbReference>
<evidence type="ECO:0000259" key="6">
    <source>
        <dbReference type="Pfam" id="PF01409"/>
    </source>
</evidence>
<keyword evidence="1 7" id="KW-0436">Ligase</keyword>
<reference evidence="7" key="1">
    <citation type="submission" date="2019-09" db="EMBL/GenBank/DDBJ databases">
        <title>Bird 10,000 Genomes (B10K) Project - Family phase.</title>
        <authorList>
            <person name="Zhang G."/>
        </authorList>
    </citation>
    <scope>NUCLEOTIDE SEQUENCE</scope>
    <source>
        <strain evidence="7">B10K-DU-002-52</strain>
        <tissue evidence="7">Muscle</tissue>
    </source>
</reference>
<evidence type="ECO:0000256" key="5">
    <source>
        <dbReference type="ARBA" id="ARBA00023146"/>
    </source>
</evidence>
<dbReference type="InterPro" id="IPR002319">
    <property type="entry name" value="Phenylalanyl-tRNA_Synthase"/>
</dbReference>
<organism evidence="7 8">
    <name type="scientific">Peucedramus taeniatus</name>
    <name type="common">Olive warbler</name>
    <dbReference type="NCBI Taxonomy" id="135441"/>
    <lineage>
        <taxon>Eukaryota</taxon>
        <taxon>Metazoa</taxon>
        <taxon>Chordata</taxon>
        <taxon>Craniata</taxon>
        <taxon>Vertebrata</taxon>
        <taxon>Euteleostomi</taxon>
        <taxon>Archelosauria</taxon>
        <taxon>Archosauria</taxon>
        <taxon>Dinosauria</taxon>
        <taxon>Saurischia</taxon>
        <taxon>Theropoda</taxon>
        <taxon>Coelurosauria</taxon>
        <taxon>Aves</taxon>
        <taxon>Neognathae</taxon>
        <taxon>Neoaves</taxon>
        <taxon>Telluraves</taxon>
        <taxon>Australaves</taxon>
        <taxon>Passeriformes</taxon>
        <taxon>Passeroidea</taxon>
        <taxon>Fringillidae</taxon>
        <taxon>Peucedraminae</taxon>
        <taxon>Peucedramus</taxon>
    </lineage>
</organism>
<gene>
    <name evidence="7" type="primary">Farsa_1</name>
    <name evidence="7" type="ORF">PEUTAE_R15005</name>
</gene>
<dbReference type="AlphaFoldDB" id="A0A852FL31"/>
<evidence type="ECO:0000256" key="4">
    <source>
        <dbReference type="ARBA" id="ARBA00022917"/>
    </source>
</evidence>
<accession>A0A852FL31</accession>
<keyword evidence="8" id="KW-1185">Reference proteome</keyword>
<keyword evidence="4" id="KW-0648">Protein biosynthesis</keyword>
<dbReference type="EMBL" id="WBNO01024480">
    <property type="protein sequence ID" value="NXQ19267.1"/>
    <property type="molecule type" value="Genomic_DNA"/>
</dbReference>
<feature type="non-terminal residue" evidence="7">
    <location>
        <position position="1"/>
    </location>
</feature>
<protein>
    <submittedName>
        <fullName evidence="7">SYFA ligase</fullName>
    </submittedName>
</protein>
<sequence length="95" mass="10144">GISQLRFKPAYNPYTEPSMEVFSYHEGEEGSGGALLRAGGGPRVVPRSGGSALGFSCGVGGPTMIKYGINNIRELVGHRVNLQMVYDSPLCRLDV</sequence>
<dbReference type="GO" id="GO:0005524">
    <property type="term" value="F:ATP binding"/>
    <property type="evidence" value="ECO:0007669"/>
    <property type="project" value="UniProtKB-KW"/>
</dbReference>
<feature type="domain" description="Phenylalanyl-tRNA synthetase" evidence="6">
    <location>
        <begin position="4"/>
        <end position="81"/>
    </location>
</feature>
<keyword evidence="5" id="KW-0030">Aminoacyl-tRNA synthetase</keyword>
<keyword evidence="3" id="KW-0067">ATP-binding</keyword>
<evidence type="ECO:0000313" key="8">
    <source>
        <dbReference type="Proteomes" id="UP000629713"/>
    </source>
</evidence>
<dbReference type="InterPro" id="IPR045864">
    <property type="entry name" value="aa-tRNA-synth_II/BPL/LPL"/>
</dbReference>
<dbReference type="Pfam" id="PF01409">
    <property type="entry name" value="tRNA-synt_2d"/>
    <property type="match status" value="1"/>
</dbReference>
<dbReference type="Proteomes" id="UP000629713">
    <property type="component" value="Unassembled WGS sequence"/>
</dbReference>
<feature type="non-terminal residue" evidence="7">
    <location>
        <position position="95"/>
    </location>
</feature>
<evidence type="ECO:0000256" key="3">
    <source>
        <dbReference type="ARBA" id="ARBA00022840"/>
    </source>
</evidence>
<evidence type="ECO:0000313" key="7">
    <source>
        <dbReference type="EMBL" id="NXQ19267.1"/>
    </source>
</evidence>
<evidence type="ECO:0000256" key="2">
    <source>
        <dbReference type="ARBA" id="ARBA00022741"/>
    </source>
</evidence>
<name>A0A852FL31_PEUTA</name>
<proteinExistence type="predicted"/>
<dbReference type="GO" id="GO:0004812">
    <property type="term" value="F:aminoacyl-tRNA ligase activity"/>
    <property type="evidence" value="ECO:0007669"/>
    <property type="project" value="UniProtKB-KW"/>
</dbReference>
<keyword evidence="2" id="KW-0547">Nucleotide-binding</keyword>
<dbReference type="GO" id="GO:0043039">
    <property type="term" value="P:tRNA aminoacylation"/>
    <property type="evidence" value="ECO:0007669"/>
    <property type="project" value="InterPro"/>
</dbReference>